<dbReference type="Pfam" id="PF01464">
    <property type="entry name" value="SLT"/>
    <property type="match status" value="1"/>
</dbReference>
<dbReference type="InterPro" id="IPR000189">
    <property type="entry name" value="Transglyc_AS"/>
</dbReference>
<dbReference type="GO" id="GO:0016020">
    <property type="term" value="C:membrane"/>
    <property type="evidence" value="ECO:0007669"/>
    <property type="project" value="InterPro"/>
</dbReference>
<dbReference type="SUPFAM" id="SSF54106">
    <property type="entry name" value="LysM domain"/>
    <property type="match status" value="1"/>
</dbReference>
<dbReference type="Gene3D" id="1.10.530.10">
    <property type="match status" value="1"/>
</dbReference>
<dbReference type="GO" id="GO:0008933">
    <property type="term" value="F:peptidoglycan lytic transglycosylase activity"/>
    <property type="evidence" value="ECO:0007669"/>
    <property type="project" value="InterPro"/>
</dbReference>
<dbReference type="PROSITE" id="PS00922">
    <property type="entry name" value="TRANSGLYCOSYLASE"/>
    <property type="match status" value="1"/>
</dbReference>
<sequence length="451" mass="51119">MQLFSIITAVSGLIHPFGQPEPIGRADTIAIYYHTQKPAVSDVAPNEALTIDQFLSDSQGTDDLYTRSYDSLVVSMHELQVQKAFDDFFNDFINIESTPIDDAAQLPDSVYESRLRMILSPIVMPYNSVVKRYIVAYTTSRRHTMEDILGRSRYYFPMIEAELDKAGLPIELRMLAAIESALSPTAISRAGATGLWQFMYTTGKHYGLEINSFIDQRRDPVLATRAACRYLKDLYAIYGDWTLALAAYNCGPGNVNKAIRRAGTNVTSFWDIYPYLPRETRGYVPSFIAATYVYTFHFQHDLQPAEHNLPLATDTVTIRRPMHLDQVASSLDIPKEVLRSLNPQYKQDIIPATSKSYPLTLPLADITRYIDNEETILAKDTVYLAQYLRPSRTEPARQTIALDSFTYRVKSGDTLSGIAKKHHVTVAQLMKWNNLKSANRLRVGQTLEIYR</sequence>
<dbReference type="InterPro" id="IPR036779">
    <property type="entry name" value="LysM_dom_sf"/>
</dbReference>
<evidence type="ECO:0000256" key="1">
    <source>
        <dbReference type="ARBA" id="ARBA00007734"/>
    </source>
</evidence>
<dbReference type="PANTHER" id="PTHR37423">
    <property type="entry name" value="SOLUBLE LYTIC MUREIN TRANSGLYCOSYLASE-RELATED"/>
    <property type="match status" value="1"/>
</dbReference>
<dbReference type="Proteomes" id="UP000824014">
    <property type="component" value="Unassembled WGS sequence"/>
</dbReference>
<gene>
    <name evidence="3" type="ORF">H9816_07025</name>
</gene>
<accession>A0A9D2ILT7</accession>
<dbReference type="EMBL" id="DXCC01000025">
    <property type="protein sequence ID" value="HIZ15644.1"/>
    <property type="molecule type" value="Genomic_DNA"/>
</dbReference>
<dbReference type="SMART" id="SM00257">
    <property type="entry name" value="LysM"/>
    <property type="match status" value="1"/>
</dbReference>
<reference evidence="3" key="2">
    <citation type="submission" date="2021-04" db="EMBL/GenBank/DDBJ databases">
        <authorList>
            <person name="Gilroy R."/>
        </authorList>
    </citation>
    <scope>NUCLEOTIDE SEQUENCE</scope>
    <source>
        <strain evidence="3">ChiHjej11B10-19426</strain>
    </source>
</reference>
<evidence type="ECO:0000313" key="3">
    <source>
        <dbReference type="EMBL" id="HIZ15644.1"/>
    </source>
</evidence>
<dbReference type="CDD" id="cd00118">
    <property type="entry name" value="LysM"/>
    <property type="match status" value="1"/>
</dbReference>
<dbReference type="InterPro" id="IPR023346">
    <property type="entry name" value="Lysozyme-like_dom_sf"/>
</dbReference>
<dbReference type="PROSITE" id="PS51782">
    <property type="entry name" value="LYSM"/>
    <property type="match status" value="1"/>
</dbReference>
<dbReference type="CDD" id="cd16894">
    <property type="entry name" value="MltD-like"/>
    <property type="match status" value="1"/>
</dbReference>
<proteinExistence type="inferred from homology"/>
<dbReference type="SUPFAM" id="SSF53955">
    <property type="entry name" value="Lysozyme-like"/>
    <property type="match status" value="1"/>
</dbReference>
<evidence type="ECO:0000259" key="2">
    <source>
        <dbReference type="PROSITE" id="PS51782"/>
    </source>
</evidence>
<dbReference type="Pfam" id="PF01476">
    <property type="entry name" value="LysM"/>
    <property type="match status" value="1"/>
</dbReference>
<name>A0A9D2ILT7_9BACT</name>
<dbReference type="AlphaFoldDB" id="A0A9D2ILT7"/>
<dbReference type="PANTHER" id="PTHR37423:SF2">
    <property type="entry name" value="MEMBRANE-BOUND LYTIC MUREIN TRANSGLYCOSYLASE C"/>
    <property type="match status" value="1"/>
</dbReference>
<comment type="caution">
    <text evidence="3">The sequence shown here is derived from an EMBL/GenBank/DDBJ whole genome shotgun (WGS) entry which is preliminary data.</text>
</comment>
<organism evidence="3 4">
    <name type="scientific">Candidatus Tidjanibacter faecipullorum</name>
    <dbReference type="NCBI Taxonomy" id="2838766"/>
    <lineage>
        <taxon>Bacteria</taxon>
        <taxon>Pseudomonadati</taxon>
        <taxon>Bacteroidota</taxon>
        <taxon>Bacteroidia</taxon>
        <taxon>Bacteroidales</taxon>
        <taxon>Rikenellaceae</taxon>
        <taxon>Tidjanibacter</taxon>
    </lineage>
</organism>
<feature type="domain" description="LysM" evidence="2">
    <location>
        <begin position="405"/>
        <end position="449"/>
    </location>
</feature>
<dbReference type="GO" id="GO:0000270">
    <property type="term" value="P:peptidoglycan metabolic process"/>
    <property type="evidence" value="ECO:0007669"/>
    <property type="project" value="InterPro"/>
</dbReference>
<evidence type="ECO:0000313" key="4">
    <source>
        <dbReference type="Proteomes" id="UP000824014"/>
    </source>
</evidence>
<dbReference type="Gene3D" id="3.10.350.10">
    <property type="entry name" value="LysM domain"/>
    <property type="match status" value="1"/>
</dbReference>
<dbReference type="InterPro" id="IPR008258">
    <property type="entry name" value="Transglycosylase_SLT_dom_1"/>
</dbReference>
<protein>
    <submittedName>
        <fullName evidence="3">Transglycosylase SLT domain-containing protein</fullName>
    </submittedName>
</protein>
<comment type="similarity">
    <text evidence="1">Belongs to the transglycosylase Slt family.</text>
</comment>
<reference evidence="3" key="1">
    <citation type="journal article" date="2021" name="PeerJ">
        <title>Extensive microbial diversity within the chicken gut microbiome revealed by metagenomics and culture.</title>
        <authorList>
            <person name="Gilroy R."/>
            <person name="Ravi A."/>
            <person name="Getino M."/>
            <person name="Pursley I."/>
            <person name="Horton D.L."/>
            <person name="Alikhan N.F."/>
            <person name="Baker D."/>
            <person name="Gharbi K."/>
            <person name="Hall N."/>
            <person name="Watson M."/>
            <person name="Adriaenssens E.M."/>
            <person name="Foster-Nyarko E."/>
            <person name="Jarju S."/>
            <person name="Secka A."/>
            <person name="Antonio M."/>
            <person name="Oren A."/>
            <person name="Chaudhuri R.R."/>
            <person name="La Ragione R."/>
            <person name="Hildebrand F."/>
            <person name="Pallen M.J."/>
        </authorList>
    </citation>
    <scope>NUCLEOTIDE SEQUENCE</scope>
    <source>
        <strain evidence="3">ChiHjej11B10-19426</strain>
    </source>
</reference>
<dbReference type="InterPro" id="IPR018392">
    <property type="entry name" value="LysM"/>
</dbReference>